<evidence type="ECO:0000256" key="18">
    <source>
        <dbReference type="ARBA" id="ARBA00023011"/>
    </source>
</evidence>
<comment type="catalytic activity">
    <reaction evidence="28 31">
        <text>2 (2E,6E)-farnesyl diphosphate = presqualene diphosphate + diphosphate</text>
        <dbReference type="Rhea" id="RHEA:22672"/>
        <dbReference type="ChEBI" id="CHEBI:33019"/>
        <dbReference type="ChEBI" id="CHEBI:57310"/>
        <dbReference type="ChEBI" id="CHEBI:175763"/>
    </reaction>
    <physiologicalReaction direction="left-to-right" evidence="28 31">
        <dbReference type="Rhea" id="RHEA:22673"/>
    </physiologicalReaction>
</comment>
<keyword evidence="8" id="KW-0153">Cholesterol metabolism</keyword>
<evidence type="ECO:0000256" key="25">
    <source>
        <dbReference type="ARBA" id="ARBA00045166"/>
    </source>
</evidence>
<dbReference type="Proteomes" id="UP000233080">
    <property type="component" value="Unassembled WGS sequence"/>
</dbReference>
<keyword evidence="9 31" id="KW-0808">Transferase</keyword>
<evidence type="ECO:0000256" key="26">
    <source>
        <dbReference type="ARBA" id="ARBA00047468"/>
    </source>
</evidence>
<dbReference type="PANTHER" id="PTHR11626">
    <property type="entry name" value="FARNESYL-DIPHOSPHATE FARNESYLTRANSFERASE"/>
    <property type="match status" value="1"/>
</dbReference>
<dbReference type="GO" id="GO:0046872">
    <property type="term" value="F:metal ion binding"/>
    <property type="evidence" value="ECO:0007669"/>
    <property type="project" value="UniProtKB-KW"/>
</dbReference>
<comment type="similarity">
    <text evidence="4 31">Belongs to the phytoene/squalene synthase family.</text>
</comment>
<evidence type="ECO:0000256" key="28">
    <source>
        <dbReference type="ARBA" id="ARBA00048315"/>
    </source>
</evidence>
<evidence type="ECO:0000256" key="14">
    <source>
        <dbReference type="ARBA" id="ARBA00022842"/>
    </source>
</evidence>
<dbReference type="AlphaFoldDB" id="A0A2K5K7G5"/>
<evidence type="ECO:0000256" key="11">
    <source>
        <dbReference type="ARBA" id="ARBA00022723"/>
    </source>
</evidence>
<keyword evidence="17" id="KW-1133">Transmembrane helix</keyword>
<dbReference type="InterPro" id="IPR008949">
    <property type="entry name" value="Isoprenoid_synthase_dom_sf"/>
</dbReference>
<dbReference type="GO" id="GO:0006695">
    <property type="term" value="P:cholesterol biosynthetic process"/>
    <property type="evidence" value="ECO:0007669"/>
    <property type="project" value="UniProtKB-KW"/>
</dbReference>
<evidence type="ECO:0000256" key="10">
    <source>
        <dbReference type="ARBA" id="ARBA00022692"/>
    </source>
</evidence>
<dbReference type="GeneID" id="105512393"/>
<evidence type="ECO:0000256" key="2">
    <source>
        <dbReference type="ARBA" id="ARBA00004477"/>
    </source>
</evidence>
<keyword evidence="12" id="KW-0152">Cholesterol biosynthesis</keyword>
<comment type="subcellular location">
    <subcellularLocation>
        <location evidence="2">Endoplasmic reticulum membrane</location>
        <topology evidence="2">Multi-pass membrane protein</topology>
    </subcellularLocation>
</comment>
<evidence type="ECO:0000256" key="22">
    <source>
        <dbReference type="ARBA" id="ARBA00023166"/>
    </source>
</evidence>
<evidence type="ECO:0000313" key="32">
    <source>
        <dbReference type="Ensembl" id="ENSCANP00000037033.1"/>
    </source>
</evidence>
<keyword evidence="33" id="KW-1185">Reference proteome</keyword>
<keyword evidence="11" id="KW-0479">Metal-binding</keyword>
<keyword evidence="20" id="KW-0443">Lipid metabolism</keyword>
<evidence type="ECO:0000313" key="33">
    <source>
        <dbReference type="Proteomes" id="UP000233080"/>
    </source>
</evidence>
<organism evidence="32 33">
    <name type="scientific">Colobus angolensis palliatus</name>
    <name type="common">Peters' Angolan colobus</name>
    <dbReference type="NCBI Taxonomy" id="336983"/>
    <lineage>
        <taxon>Eukaryota</taxon>
        <taxon>Metazoa</taxon>
        <taxon>Chordata</taxon>
        <taxon>Craniata</taxon>
        <taxon>Vertebrata</taxon>
        <taxon>Euteleostomi</taxon>
        <taxon>Mammalia</taxon>
        <taxon>Eutheria</taxon>
        <taxon>Euarchontoglires</taxon>
        <taxon>Primates</taxon>
        <taxon>Haplorrhini</taxon>
        <taxon>Catarrhini</taxon>
        <taxon>Cercopithecidae</taxon>
        <taxon>Colobinae</taxon>
        <taxon>Colobus</taxon>
    </lineage>
</organism>
<dbReference type="InterPro" id="IPR044844">
    <property type="entry name" value="Trans_IPPS_euk-type"/>
</dbReference>
<comment type="catalytic activity">
    <reaction evidence="29">
        <text>2 (2E,6E)-farnesyl diphosphate + NADH + H(+) = squalene + 2 diphosphate + NAD(+)</text>
        <dbReference type="Rhea" id="RHEA:32299"/>
        <dbReference type="ChEBI" id="CHEBI:15378"/>
        <dbReference type="ChEBI" id="CHEBI:15440"/>
        <dbReference type="ChEBI" id="CHEBI:33019"/>
        <dbReference type="ChEBI" id="CHEBI:57540"/>
        <dbReference type="ChEBI" id="CHEBI:57945"/>
        <dbReference type="ChEBI" id="CHEBI:175763"/>
        <dbReference type="EC" id="2.5.1.21"/>
    </reaction>
    <physiologicalReaction direction="left-to-right" evidence="29">
        <dbReference type="Rhea" id="RHEA:32300"/>
    </physiologicalReaction>
</comment>
<evidence type="ECO:0000256" key="27">
    <source>
        <dbReference type="ARBA" id="ARBA00047541"/>
    </source>
</evidence>
<keyword evidence="21" id="KW-0472">Membrane</keyword>
<comment type="function">
    <text evidence="25">Catalyzes the condensation of 2 farnesyl pyrophosphate (FPP) moieties to form squalene. Proceeds in two distinct steps. In the first half-reaction, two molecules of FPP react to form the stable presqualene diphosphate intermediate (PSQPP), with concomitant release of a proton and a molecule of inorganic diphosphate. In the second half-reaction, PSQPP undergoes heterolysis, isomerization, and reduction with NADPH or NADH to form squalene. It is the first committed enzyme of the sterol biosynthesis pathway.</text>
</comment>
<keyword evidence="14" id="KW-0460">Magnesium</keyword>
<dbReference type="PROSITE" id="PS01045">
    <property type="entry name" value="SQUALEN_PHYTOEN_SYN_2"/>
    <property type="match status" value="1"/>
</dbReference>
<dbReference type="RefSeq" id="XP_011798221.1">
    <property type="nucleotide sequence ID" value="XM_011942831.1"/>
</dbReference>
<dbReference type="GO" id="GO:0051996">
    <property type="term" value="F:squalene synthase [NAD(P)H] activity"/>
    <property type="evidence" value="ECO:0007669"/>
    <property type="project" value="UniProtKB-UniRule"/>
</dbReference>
<evidence type="ECO:0000256" key="21">
    <source>
        <dbReference type="ARBA" id="ARBA00023136"/>
    </source>
</evidence>
<comment type="pathway">
    <text evidence="3 31">Terpene metabolism; lanosterol biosynthesis; lanosterol from farnesyl diphosphate: step 1/3.</text>
</comment>
<evidence type="ECO:0000256" key="15">
    <source>
        <dbReference type="ARBA" id="ARBA00022857"/>
    </source>
</evidence>
<dbReference type="Gene3D" id="1.10.600.10">
    <property type="entry name" value="Farnesyl Diphosphate Synthase"/>
    <property type="match status" value="2"/>
</dbReference>
<keyword evidence="18" id="KW-0756">Sterol biosynthesis</keyword>
<name>A0A2K5K7G5_COLAP</name>
<comment type="catalytic activity">
    <reaction evidence="27 31">
        <text>presqualene diphosphate + NADH + H(+) = squalene + diphosphate + NAD(+)</text>
        <dbReference type="Rhea" id="RHEA:22228"/>
        <dbReference type="ChEBI" id="CHEBI:15378"/>
        <dbReference type="ChEBI" id="CHEBI:15440"/>
        <dbReference type="ChEBI" id="CHEBI:33019"/>
        <dbReference type="ChEBI" id="CHEBI:57310"/>
        <dbReference type="ChEBI" id="CHEBI:57540"/>
        <dbReference type="ChEBI" id="CHEBI:57945"/>
    </reaction>
    <physiologicalReaction direction="left-to-right" evidence="27 31">
        <dbReference type="Rhea" id="RHEA:22229"/>
    </physiologicalReaction>
</comment>
<dbReference type="UniPathway" id="UPA00767">
    <property type="reaction ID" value="UER00751"/>
</dbReference>
<keyword evidence="10" id="KW-0812">Transmembrane</keyword>
<evidence type="ECO:0000256" key="30">
    <source>
        <dbReference type="ARBA" id="ARBA00049223"/>
    </source>
</evidence>
<proteinExistence type="inferred from homology"/>
<dbReference type="Ensembl" id="ENSCANT00000060283.1">
    <property type="protein sequence ID" value="ENSCANP00000037033.1"/>
    <property type="gene ID" value="ENSCANG00000042192.1"/>
</dbReference>
<keyword evidence="7" id="KW-0444">Lipid biosynthesis</keyword>
<evidence type="ECO:0000256" key="7">
    <source>
        <dbReference type="ARBA" id="ARBA00022516"/>
    </source>
</evidence>
<dbReference type="Pfam" id="PF00494">
    <property type="entry name" value="SQS_PSY"/>
    <property type="match status" value="2"/>
</dbReference>
<dbReference type="SUPFAM" id="SSF48576">
    <property type="entry name" value="Terpenoid synthases"/>
    <property type="match status" value="1"/>
</dbReference>
<comment type="catalytic activity">
    <reaction evidence="26 31">
        <text>presqualene diphosphate + NADPH + H(+) = squalene + diphosphate + NADP(+)</text>
        <dbReference type="Rhea" id="RHEA:22232"/>
        <dbReference type="ChEBI" id="CHEBI:15378"/>
        <dbReference type="ChEBI" id="CHEBI:15440"/>
        <dbReference type="ChEBI" id="CHEBI:33019"/>
        <dbReference type="ChEBI" id="CHEBI:57310"/>
        <dbReference type="ChEBI" id="CHEBI:57783"/>
        <dbReference type="ChEBI" id="CHEBI:58349"/>
    </reaction>
    <physiologicalReaction direction="left-to-right" evidence="26 31">
        <dbReference type="Rhea" id="RHEA:22233"/>
    </physiologicalReaction>
</comment>
<evidence type="ECO:0000256" key="17">
    <source>
        <dbReference type="ARBA" id="ARBA00022989"/>
    </source>
</evidence>
<protein>
    <recommendedName>
        <fullName evidence="6 31">Squalene synthase</fullName>
        <shortName evidence="31">SQS</shortName>
        <shortName evidence="31">SS</shortName>
        <ecNumber evidence="5 31">2.5.1.21</ecNumber>
    </recommendedName>
</protein>
<evidence type="ECO:0000256" key="1">
    <source>
        <dbReference type="ARBA" id="ARBA00001946"/>
    </source>
</evidence>
<sequence length="374" mass="43028">MEFVKCLGHPEEFYNLVRFRIGGKRKVMPKMDQDSLSSSLKTCYKYLNQTSRSFAAVIQALDGEMRNAVCIFYLVLRALDTLEDDMTISVEKKVPLLHNFHSFLYQPDWRFMESKEKDRQVLEDFPTYCHYVAGLVGIGLSRLFSASEFEDPLVGEDTERANSMGLFLQKTNIIRDYLEDQQEGREFWPQEVWSRYVKKLGDFAKPENIDLAVQCLNELITNALHHIPDVITYLSRLRNQSVFNFCAIPQVMAIATLAACYNNQQVFKGAVKIRKGQAVTLMMDATNMPAVKAIIYQYMEEIYHRIPDSDPSSSKTRQIISTIRAQNLPNCQLVSRSHYSPICLSFVMLLAALSWQYLTTLSQVTEDYVQTGEH</sequence>
<evidence type="ECO:0000256" key="24">
    <source>
        <dbReference type="ARBA" id="ARBA00023268"/>
    </source>
</evidence>
<dbReference type="PROSITE" id="PS01044">
    <property type="entry name" value="SQUALEN_PHYTOEN_SYN_1"/>
    <property type="match status" value="1"/>
</dbReference>
<dbReference type="STRING" id="336983.ENSCANP00000037033"/>
<dbReference type="GO" id="GO:0055056">
    <property type="term" value="F:D-glucose transmembrane transporter activity"/>
    <property type="evidence" value="ECO:0007669"/>
    <property type="project" value="UniProtKB-UniRule"/>
</dbReference>
<evidence type="ECO:0000256" key="4">
    <source>
        <dbReference type="ARBA" id="ARBA00006251"/>
    </source>
</evidence>
<dbReference type="NCBIfam" id="TIGR01559">
    <property type="entry name" value="squal_synth"/>
    <property type="match status" value="1"/>
</dbReference>
<dbReference type="FunFam" id="1.10.600.10:FF:000053">
    <property type="entry name" value="Squalene synthase"/>
    <property type="match status" value="1"/>
</dbReference>
<evidence type="ECO:0000256" key="12">
    <source>
        <dbReference type="ARBA" id="ARBA00022778"/>
    </source>
</evidence>
<evidence type="ECO:0000256" key="6">
    <source>
        <dbReference type="ARBA" id="ARBA00015135"/>
    </source>
</evidence>
<dbReference type="GO" id="GO:0005789">
    <property type="term" value="C:endoplasmic reticulum membrane"/>
    <property type="evidence" value="ECO:0007669"/>
    <property type="project" value="UniProtKB-SubCell"/>
</dbReference>
<evidence type="ECO:0000256" key="23">
    <source>
        <dbReference type="ARBA" id="ARBA00023221"/>
    </source>
</evidence>
<keyword evidence="24" id="KW-0511">Multifunctional enzyme</keyword>
<reference evidence="32" key="2">
    <citation type="submission" date="2025-09" db="UniProtKB">
        <authorList>
            <consortium name="Ensembl"/>
        </authorList>
    </citation>
    <scope>IDENTIFICATION</scope>
</reference>
<dbReference type="CTD" id="2222"/>
<dbReference type="GO" id="GO:0045338">
    <property type="term" value="P:farnesyl diphosphate metabolic process"/>
    <property type="evidence" value="ECO:0007669"/>
    <property type="project" value="InterPro"/>
</dbReference>
<evidence type="ECO:0000256" key="13">
    <source>
        <dbReference type="ARBA" id="ARBA00022824"/>
    </source>
</evidence>
<dbReference type="PANTHER" id="PTHR11626:SF2">
    <property type="entry name" value="SQUALENE SYNTHASE"/>
    <property type="match status" value="1"/>
</dbReference>
<comment type="catalytic activity">
    <reaction evidence="30">
        <text>2 (2E,6E)-farnesyl diphosphate + NADPH + H(+) = squalene + 2 diphosphate + NADP(+)</text>
        <dbReference type="Rhea" id="RHEA:32295"/>
        <dbReference type="ChEBI" id="CHEBI:15378"/>
        <dbReference type="ChEBI" id="CHEBI:15440"/>
        <dbReference type="ChEBI" id="CHEBI:33019"/>
        <dbReference type="ChEBI" id="CHEBI:57783"/>
        <dbReference type="ChEBI" id="CHEBI:58349"/>
        <dbReference type="ChEBI" id="CHEBI:175763"/>
        <dbReference type="EC" id="2.5.1.21"/>
    </reaction>
    <physiologicalReaction direction="left-to-right" evidence="30">
        <dbReference type="Rhea" id="RHEA:32296"/>
    </physiologicalReaction>
</comment>
<dbReference type="EC" id="2.5.1.21" evidence="5 31"/>
<evidence type="ECO:0000256" key="9">
    <source>
        <dbReference type="ARBA" id="ARBA00022679"/>
    </source>
</evidence>
<evidence type="ECO:0000256" key="19">
    <source>
        <dbReference type="ARBA" id="ARBA00023027"/>
    </source>
</evidence>
<dbReference type="CDD" id="cd00683">
    <property type="entry name" value="Trans_IPPS_HH"/>
    <property type="match status" value="1"/>
</dbReference>
<keyword evidence="16" id="KW-0752">Steroid biosynthesis</keyword>
<dbReference type="InterPro" id="IPR033904">
    <property type="entry name" value="Trans_IPPS_HH"/>
</dbReference>
<dbReference type="InterPro" id="IPR019845">
    <property type="entry name" value="Squalene/phytoene_synthase_CS"/>
</dbReference>
<evidence type="ECO:0000256" key="16">
    <source>
        <dbReference type="ARBA" id="ARBA00022955"/>
    </source>
</evidence>
<evidence type="ECO:0000256" key="20">
    <source>
        <dbReference type="ARBA" id="ARBA00023098"/>
    </source>
</evidence>
<evidence type="ECO:0000256" key="3">
    <source>
        <dbReference type="ARBA" id="ARBA00005057"/>
    </source>
</evidence>
<dbReference type="FunFam" id="1.10.600.10:FF:000025">
    <property type="entry name" value="squalene synthase isoform X3"/>
    <property type="match status" value="1"/>
</dbReference>
<evidence type="ECO:0000256" key="5">
    <source>
        <dbReference type="ARBA" id="ARBA00012373"/>
    </source>
</evidence>
<keyword evidence="23" id="KW-0753">Steroid metabolism</keyword>
<accession>A0A2K5K7G5</accession>
<keyword evidence="22" id="KW-1207">Sterol metabolism</keyword>
<dbReference type="InterPro" id="IPR006449">
    <property type="entry name" value="Squal_synth-like"/>
</dbReference>
<keyword evidence="19" id="KW-0520">NAD</keyword>
<keyword evidence="15" id="KW-0521">NADP</keyword>
<keyword evidence="13" id="KW-0256">Endoplasmic reticulum</keyword>
<reference evidence="32" key="1">
    <citation type="submission" date="2025-08" db="UniProtKB">
        <authorList>
            <consortium name="Ensembl"/>
        </authorList>
    </citation>
    <scope>IDENTIFICATION</scope>
</reference>
<comment type="cofactor">
    <cofactor evidence="1 31">
        <name>Mg(2+)</name>
        <dbReference type="ChEBI" id="CHEBI:18420"/>
    </cofactor>
</comment>
<dbReference type="InterPro" id="IPR002060">
    <property type="entry name" value="Squ/phyt_synthse"/>
</dbReference>
<evidence type="ECO:0000256" key="29">
    <source>
        <dbReference type="ARBA" id="ARBA00048854"/>
    </source>
</evidence>
<evidence type="ECO:0000256" key="8">
    <source>
        <dbReference type="ARBA" id="ARBA00022548"/>
    </source>
</evidence>
<evidence type="ECO:0000256" key="31">
    <source>
        <dbReference type="RuleBase" id="RU368088"/>
    </source>
</evidence>